<evidence type="ECO:0000259" key="7">
    <source>
        <dbReference type="PROSITE" id="PS51387"/>
    </source>
</evidence>
<gene>
    <name evidence="8" type="ORF">B0F90DRAFT_1649760</name>
</gene>
<keyword evidence="9" id="KW-1185">Reference proteome</keyword>
<accession>A0AAD4QF11</accession>
<keyword evidence="6" id="KW-0732">Signal</keyword>
<dbReference type="InterPro" id="IPR036318">
    <property type="entry name" value="FAD-bd_PCMH-like_sf"/>
</dbReference>
<dbReference type="Pfam" id="PF01565">
    <property type="entry name" value="FAD_binding_4"/>
    <property type="match status" value="1"/>
</dbReference>
<evidence type="ECO:0000256" key="1">
    <source>
        <dbReference type="ARBA" id="ARBA00001974"/>
    </source>
</evidence>
<evidence type="ECO:0000256" key="2">
    <source>
        <dbReference type="ARBA" id="ARBA00005466"/>
    </source>
</evidence>
<comment type="caution">
    <text evidence="8">The sequence shown here is derived from an EMBL/GenBank/DDBJ whole genome shotgun (WGS) entry which is preliminary data.</text>
</comment>
<reference evidence="8" key="1">
    <citation type="journal article" date="2022" name="New Phytol.">
        <title>Evolutionary transition to the ectomycorrhizal habit in the genomes of a hyperdiverse lineage of mushroom-forming fungi.</title>
        <authorList>
            <person name="Looney B."/>
            <person name="Miyauchi S."/>
            <person name="Morin E."/>
            <person name="Drula E."/>
            <person name="Courty P.E."/>
            <person name="Kohler A."/>
            <person name="Kuo A."/>
            <person name="LaButti K."/>
            <person name="Pangilinan J."/>
            <person name="Lipzen A."/>
            <person name="Riley R."/>
            <person name="Andreopoulos W."/>
            <person name="He G."/>
            <person name="Johnson J."/>
            <person name="Nolan M."/>
            <person name="Tritt A."/>
            <person name="Barry K.W."/>
            <person name="Grigoriev I.V."/>
            <person name="Nagy L.G."/>
            <person name="Hibbett D."/>
            <person name="Henrissat B."/>
            <person name="Matheny P.B."/>
            <person name="Labbe J."/>
            <person name="Martin F.M."/>
        </authorList>
    </citation>
    <scope>NUCLEOTIDE SEQUENCE</scope>
    <source>
        <strain evidence="8">BPL690</strain>
    </source>
</reference>
<comment type="cofactor">
    <cofactor evidence="1">
        <name>FAD</name>
        <dbReference type="ChEBI" id="CHEBI:57692"/>
    </cofactor>
</comment>
<dbReference type="Pfam" id="PF08031">
    <property type="entry name" value="BBE"/>
    <property type="match status" value="1"/>
</dbReference>
<evidence type="ECO:0000256" key="5">
    <source>
        <dbReference type="ARBA" id="ARBA00023002"/>
    </source>
</evidence>
<organism evidence="8 9">
    <name type="scientific">Multifurca ochricompacta</name>
    <dbReference type="NCBI Taxonomy" id="376703"/>
    <lineage>
        <taxon>Eukaryota</taxon>
        <taxon>Fungi</taxon>
        <taxon>Dikarya</taxon>
        <taxon>Basidiomycota</taxon>
        <taxon>Agaricomycotina</taxon>
        <taxon>Agaricomycetes</taxon>
        <taxon>Russulales</taxon>
        <taxon>Russulaceae</taxon>
        <taxon>Multifurca</taxon>
    </lineage>
</organism>
<keyword evidence="5" id="KW-0560">Oxidoreductase</keyword>
<dbReference type="GO" id="GO:0071949">
    <property type="term" value="F:FAD binding"/>
    <property type="evidence" value="ECO:0007669"/>
    <property type="project" value="InterPro"/>
</dbReference>
<dbReference type="InterPro" id="IPR016166">
    <property type="entry name" value="FAD-bd_PCMH"/>
</dbReference>
<dbReference type="EMBL" id="WTXG01000166">
    <property type="protein sequence ID" value="KAI0291237.1"/>
    <property type="molecule type" value="Genomic_DNA"/>
</dbReference>
<dbReference type="PANTHER" id="PTHR42973">
    <property type="entry name" value="BINDING OXIDOREDUCTASE, PUTATIVE (AFU_ORTHOLOGUE AFUA_1G17690)-RELATED"/>
    <property type="match status" value="1"/>
</dbReference>
<dbReference type="InterPro" id="IPR016169">
    <property type="entry name" value="FAD-bd_PCMH_sub2"/>
</dbReference>
<feature type="domain" description="FAD-binding PCMH-type" evidence="7">
    <location>
        <begin position="111"/>
        <end position="291"/>
    </location>
</feature>
<keyword evidence="4" id="KW-0274">FAD</keyword>
<dbReference type="InterPro" id="IPR012951">
    <property type="entry name" value="BBE"/>
</dbReference>
<evidence type="ECO:0000256" key="3">
    <source>
        <dbReference type="ARBA" id="ARBA00022630"/>
    </source>
</evidence>
<dbReference type="SUPFAM" id="SSF56176">
    <property type="entry name" value="FAD-binding/transporter-associated domain-like"/>
    <property type="match status" value="1"/>
</dbReference>
<evidence type="ECO:0000313" key="9">
    <source>
        <dbReference type="Proteomes" id="UP001203297"/>
    </source>
</evidence>
<feature type="chain" id="PRO_5042282258" evidence="6">
    <location>
        <begin position="24"/>
        <end position="561"/>
    </location>
</feature>
<proteinExistence type="inferred from homology"/>
<feature type="signal peptide" evidence="6">
    <location>
        <begin position="1"/>
        <end position="23"/>
    </location>
</feature>
<dbReference type="InterPro" id="IPR050416">
    <property type="entry name" value="FAD-linked_Oxidoreductase"/>
</dbReference>
<dbReference type="PANTHER" id="PTHR42973:SF39">
    <property type="entry name" value="FAD-BINDING PCMH-TYPE DOMAIN-CONTAINING PROTEIN"/>
    <property type="match status" value="1"/>
</dbReference>
<dbReference type="GO" id="GO:0016491">
    <property type="term" value="F:oxidoreductase activity"/>
    <property type="evidence" value="ECO:0007669"/>
    <property type="project" value="UniProtKB-KW"/>
</dbReference>
<dbReference type="InterPro" id="IPR006094">
    <property type="entry name" value="Oxid_FAD_bind_N"/>
</dbReference>
<sequence>MLSFLVSVTAVAWALSSSGLSLGRAHCRNQPGDPGYPTSADWSAFNNTIDGRLLNVVPSAEACLKLGCTEAQWSSGIFRQAIPGSMNAYNWEQDYGPPAELCLQNGTTCEQGFVPLYAVNATAAQHIQAGIRFAQAHNLRVAIKSSGHDYLGRSTAKNSLLLWTAYFQNISFTEHFLVADVDQGPSVTVGSGVGLKTLYAAAKAQNKVFIGGTAATVSAAGGYTQGAGHSAFSPIYGLASDNVLQYSVVLANGSFVTVNAASHPDLFWALRGGGAGSWGVIIDATLRTVPSFNITLHTVNILTDSLNQTGDLMTAHASHIKDWDGVRAGQYFYLAGSTTNSALVVNTVFKDLDGASSKAQLSSFLSSATALGAVVQGETTITAPPNDIVGFADDPSGFNVILSSRLIPNSVYLLAPNSVGAAYKRLLSQGVQTVLGHLVAGGVAANANIESAVHPAWRTAKTHVIATARWGNTVSAADVRALRKNFTATVRPVLSELAGGASSGSYSNEGDVLEPDFSVTFYGPNYSRLERIKAVYDPNDLFIVSTGVRSEHWDADGMCKI</sequence>
<protein>
    <submittedName>
        <fullName evidence="8">FAD-binding domain-containing protein</fullName>
    </submittedName>
</protein>
<dbReference type="Gene3D" id="3.30.465.10">
    <property type="match status" value="1"/>
</dbReference>
<dbReference type="Proteomes" id="UP001203297">
    <property type="component" value="Unassembled WGS sequence"/>
</dbReference>
<comment type="similarity">
    <text evidence="2">Belongs to the oxygen-dependent FAD-linked oxidoreductase family.</text>
</comment>
<name>A0AAD4QF11_9AGAM</name>
<evidence type="ECO:0000256" key="4">
    <source>
        <dbReference type="ARBA" id="ARBA00022827"/>
    </source>
</evidence>
<keyword evidence="3" id="KW-0285">Flavoprotein</keyword>
<dbReference type="AlphaFoldDB" id="A0AAD4QF11"/>
<dbReference type="PROSITE" id="PS51387">
    <property type="entry name" value="FAD_PCMH"/>
    <property type="match status" value="1"/>
</dbReference>
<evidence type="ECO:0000313" key="8">
    <source>
        <dbReference type="EMBL" id="KAI0291237.1"/>
    </source>
</evidence>
<evidence type="ECO:0000256" key="6">
    <source>
        <dbReference type="SAM" id="SignalP"/>
    </source>
</evidence>